<evidence type="ECO:0000313" key="18">
    <source>
        <dbReference type="Proteomes" id="UP000273643"/>
    </source>
</evidence>
<keyword evidence="4 13" id="KW-0813">Transport</keyword>
<evidence type="ECO:0000313" key="17">
    <source>
        <dbReference type="EMBL" id="ROQ21844.1"/>
    </source>
</evidence>
<comment type="caution">
    <text evidence="17">The sequence shown here is derived from an EMBL/GenBank/DDBJ whole genome shotgun (WGS) entry which is preliminary data.</text>
</comment>
<proteinExistence type="inferred from homology"/>
<keyword evidence="10 13" id="KW-0143">Chaperone</keyword>
<dbReference type="Proteomes" id="UP000273643">
    <property type="component" value="Unassembled WGS sequence"/>
</dbReference>
<evidence type="ECO:0000256" key="10">
    <source>
        <dbReference type="ARBA" id="ARBA00023186"/>
    </source>
</evidence>
<dbReference type="GO" id="GO:0051205">
    <property type="term" value="P:protein insertion into membrane"/>
    <property type="evidence" value="ECO:0007669"/>
    <property type="project" value="TreeGrafter"/>
</dbReference>
<feature type="domain" description="Membrane insertase YidC/Oxa/ALB C-terminal" evidence="15">
    <location>
        <begin position="375"/>
        <end position="553"/>
    </location>
</feature>
<evidence type="ECO:0000259" key="16">
    <source>
        <dbReference type="Pfam" id="PF14849"/>
    </source>
</evidence>
<sequence>MDWQKTLLITAMCAVVFTLVIRYNDFQENLAETSSQTRSEQTASNDNDSGIPDATDTASELPSAPGDSADDAEVPSQSNTARQPIRVETDTLIVNIDPRGGDLVYSALRQHYAELNQPDNPYVLLNNTPAQTYVAQSGLVGRNATDTRDGERPVFQSSQQQYQLAEGDDQLQVDLTYQQGDVTITKRYTFERGEYLVKLDYLIDNQSAEPWQANLYGQIKRDNSSAGAGPGGLFALNPYLGAAITTDDEKYKKLDFEDLSEQTFKTQKEGGWVAMVQHYFVSAWVPDAGQTHNYHLRQLGNRNMYLLGFTSPSTEVAPGSQGQISAEFYTGPKDTQKLEQISPYLDLTVDYGWLWWIAKPLFTVLDWLHGFLNNWGLAIIALTIIIKAAFFKLSATSYRSMAKMRKLSPKMAELKERYGDDRQKMSQELMKLYKKEKVNPLGGCLPILIQMPVFLALYWVLMESVELRHAPFFLWIQDLSVKDPYYVLPLLMGLTMFIQFKLNPTPPDPTQAKIMQLMPIVFTFLFLFFPAGLVLYWVTNNTLSITQQYIITRQIEREG</sequence>
<dbReference type="Pfam" id="PF02096">
    <property type="entry name" value="60KD_IMP"/>
    <property type="match status" value="1"/>
</dbReference>
<gene>
    <name evidence="13" type="primary">yidC</name>
    <name evidence="17" type="ORF">EDC38_2472</name>
</gene>
<dbReference type="Gene3D" id="2.70.98.90">
    <property type="match status" value="1"/>
</dbReference>
<dbReference type="AlphaFoldDB" id="A0A3N1NPZ3"/>
<evidence type="ECO:0000256" key="1">
    <source>
        <dbReference type="ARBA" id="ARBA00004429"/>
    </source>
</evidence>
<feature type="domain" description="Membrane insertase YidC N-terminal" evidence="16">
    <location>
        <begin position="85"/>
        <end position="363"/>
    </location>
</feature>
<feature type="transmembrane region" description="Helical" evidence="13">
    <location>
        <begin position="514"/>
        <end position="538"/>
    </location>
</feature>
<evidence type="ECO:0000256" key="2">
    <source>
        <dbReference type="ARBA" id="ARBA00010527"/>
    </source>
</evidence>
<accession>A0A3N1NPZ3</accession>
<evidence type="ECO:0000256" key="14">
    <source>
        <dbReference type="SAM" id="MobiDB-lite"/>
    </source>
</evidence>
<dbReference type="InterPro" id="IPR047196">
    <property type="entry name" value="YidC_ALB_C"/>
</dbReference>
<dbReference type="CDD" id="cd20070">
    <property type="entry name" value="5TM_YidC_Alb3"/>
    <property type="match status" value="1"/>
</dbReference>
<evidence type="ECO:0000256" key="5">
    <source>
        <dbReference type="ARBA" id="ARBA00022475"/>
    </source>
</evidence>
<reference evidence="17 18" key="1">
    <citation type="submission" date="2018-11" db="EMBL/GenBank/DDBJ databases">
        <title>Genomic Encyclopedia of Type Strains, Phase IV (KMG-IV): sequencing the most valuable type-strain genomes for metagenomic binning, comparative biology and taxonomic classification.</title>
        <authorList>
            <person name="Goeker M."/>
        </authorList>
    </citation>
    <scope>NUCLEOTIDE SEQUENCE [LARGE SCALE GENOMIC DNA]</scope>
    <source>
        <strain evidence="17 18">DSM 16974</strain>
    </source>
</reference>
<name>A0A3N1NPZ3_9GAMM</name>
<comment type="subcellular location">
    <subcellularLocation>
        <location evidence="1">Cell inner membrane</location>
        <topology evidence="1">Multi-pass membrane protein</topology>
    </subcellularLocation>
    <subcellularLocation>
        <location evidence="13">Cell membrane</location>
        <topology evidence="13">Multi-pass membrane protein</topology>
    </subcellularLocation>
</comment>
<evidence type="ECO:0000256" key="13">
    <source>
        <dbReference type="HAMAP-Rule" id="MF_01810"/>
    </source>
</evidence>
<feature type="transmembrane region" description="Helical" evidence="13">
    <location>
        <begin position="440"/>
        <end position="461"/>
    </location>
</feature>
<comment type="caution">
    <text evidence="13">Lacks conserved residue(s) required for the propagation of feature annotation.</text>
</comment>
<keyword evidence="8 13" id="KW-1133">Transmembrane helix</keyword>
<evidence type="ECO:0000256" key="3">
    <source>
        <dbReference type="ARBA" id="ARBA00015325"/>
    </source>
</evidence>
<dbReference type="InterPro" id="IPR028053">
    <property type="entry name" value="Membr_insert_YidC_N"/>
</dbReference>
<feature type="transmembrane region" description="Helical" evidence="13">
    <location>
        <begin position="375"/>
        <end position="395"/>
    </location>
</feature>
<evidence type="ECO:0000256" key="7">
    <source>
        <dbReference type="ARBA" id="ARBA00022927"/>
    </source>
</evidence>
<keyword evidence="7 13" id="KW-0653">Protein transport</keyword>
<evidence type="ECO:0000256" key="8">
    <source>
        <dbReference type="ARBA" id="ARBA00022989"/>
    </source>
</evidence>
<evidence type="ECO:0000259" key="15">
    <source>
        <dbReference type="Pfam" id="PF02096"/>
    </source>
</evidence>
<dbReference type="Pfam" id="PF14849">
    <property type="entry name" value="YidC_periplas"/>
    <property type="match status" value="1"/>
</dbReference>
<comment type="subunit">
    <text evidence="13">Interacts with the Sec translocase complex via SecD. Specifically interacts with transmembrane segments of nascent integral membrane proteins during membrane integration.</text>
</comment>
<dbReference type="OrthoDB" id="9780552at2"/>
<dbReference type="GO" id="GO:0005886">
    <property type="term" value="C:plasma membrane"/>
    <property type="evidence" value="ECO:0007669"/>
    <property type="project" value="UniProtKB-SubCell"/>
</dbReference>
<evidence type="ECO:0000256" key="6">
    <source>
        <dbReference type="ARBA" id="ARBA00022692"/>
    </source>
</evidence>
<dbReference type="PRINTS" id="PR00701">
    <property type="entry name" value="60KDINNERMP"/>
</dbReference>
<comment type="similarity">
    <text evidence="2 13">Belongs to the OXA1/ALB3/YidC family. Type 1 subfamily.</text>
</comment>
<dbReference type="InterPro" id="IPR038221">
    <property type="entry name" value="YidC_periplasmic_sf"/>
</dbReference>
<organism evidence="17 18">
    <name type="scientific">Marinimicrobium koreense</name>
    <dbReference type="NCBI Taxonomy" id="306545"/>
    <lineage>
        <taxon>Bacteria</taxon>
        <taxon>Pseudomonadati</taxon>
        <taxon>Pseudomonadota</taxon>
        <taxon>Gammaproteobacteria</taxon>
        <taxon>Cellvibrionales</taxon>
        <taxon>Cellvibrionaceae</taxon>
        <taxon>Marinimicrobium</taxon>
    </lineage>
</organism>
<keyword evidence="6 13" id="KW-0812">Transmembrane</keyword>
<dbReference type="InterPro" id="IPR019998">
    <property type="entry name" value="Membr_insert_YidC"/>
</dbReference>
<keyword evidence="9 13" id="KW-0472">Membrane</keyword>
<comment type="function">
    <text evidence="13">Required for the insertion and/or proper folding and/or complex formation of integral membrane proteins into the membrane. Involved in integration of membrane proteins that insert both dependently and independently of the Sec translocase complex, as well as at least some lipoproteins. Aids folding of multispanning membrane proteins.</text>
</comment>
<keyword evidence="18" id="KW-1185">Reference proteome</keyword>
<dbReference type="NCBIfam" id="TIGR03592">
    <property type="entry name" value="yidC_oxa1_cterm"/>
    <property type="match status" value="1"/>
</dbReference>
<dbReference type="NCBIfam" id="TIGR03593">
    <property type="entry name" value="yidC_nterm"/>
    <property type="match status" value="1"/>
</dbReference>
<dbReference type="InterPro" id="IPR001708">
    <property type="entry name" value="YidC/ALB3/OXA1/COX18"/>
</dbReference>
<dbReference type="PRINTS" id="PR01900">
    <property type="entry name" value="YIDCPROTEIN"/>
</dbReference>
<dbReference type="NCBIfam" id="NF002352">
    <property type="entry name" value="PRK01318.1-3"/>
    <property type="match status" value="1"/>
</dbReference>
<evidence type="ECO:0000256" key="11">
    <source>
        <dbReference type="ARBA" id="ARBA00033245"/>
    </source>
</evidence>
<evidence type="ECO:0000256" key="4">
    <source>
        <dbReference type="ARBA" id="ARBA00022448"/>
    </source>
</evidence>
<dbReference type="EMBL" id="RJUK01000001">
    <property type="protein sequence ID" value="ROQ21844.1"/>
    <property type="molecule type" value="Genomic_DNA"/>
</dbReference>
<dbReference type="RefSeq" id="WP_123638764.1">
    <property type="nucleotide sequence ID" value="NZ_JBHYFO010000001.1"/>
</dbReference>
<dbReference type="CDD" id="cd19961">
    <property type="entry name" value="EcYidC-like_peri"/>
    <property type="match status" value="1"/>
</dbReference>
<dbReference type="GO" id="GO:0015031">
    <property type="term" value="P:protein transport"/>
    <property type="evidence" value="ECO:0007669"/>
    <property type="project" value="UniProtKB-KW"/>
</dbReference>
<protein>
    <recommendedName>
        <fullName evidence="3 13">Membrane protein insertase YidC</fullName>
    </recommendedName>
    <alternativeName>
        <fullName evidence="12 13">Foldase YidC</fullName>
    </alternativeName>
    <alternativeName>
        <fullName evidence="11 13">Membrane integrase YidC</fullName>
    </alternativeName>
    <alternativeName>
        <fullName evidence="13">Membrane protein YidC</fullName>
    </alternativeName>
</protein>
<feature type="region of interest" description="Disordered" evidence="14">
    <location>
        <begin position="32"/>
        <end position="85"/>
    </location>
</feature>
<feature type="compositionally biased region" description="Polar residues" evidence="14">
    <location>
        <begin position="32"/>
        <end position="48"/>
    </location>
</feature>
<keyword evidence="5 13" id="KW-1003">Cell membrane</keyword>
<dbReference type="HAMAP" id="MF_01810">
    <property type="entry name" value="YidC_type1"/>
    <property type="match status" value="1"/>
</dbReference>
<dbReference type="InterPro" id="IPR028055">
    <property type="entry name" value="YidC/Oxa/ALB_C"/>
</dbReference>
<dbReference type="PANTHER" id="PTHR12428:SF65">
    <property type="entry name" value="CYTOCHROME C OXIDASE ASSEMBLY PROTEIN COX18, MITOCHONDRIAL"/>
    <property type="match status" value="1"/>
</dbReference>
<dbReference type="GO" id="GO:0032977">
    <property type="term" value="F:membrane insertase activity"/>
    <property type="evidence" value="ECO:0007669"/>
    <property type="project" value="InterPro"/>
</dbReference>
<evidence type="ECO:0000256" key="9">
    <source>
        <dbReference type="ARBA" id="ARBA00023136"/>
    </source>
</evidence>
<evidence type="ECO:0000256" key="12">
    <source>
        <dbReference type="ARBA" id="ARBA00033342"/>
    </source>
</evidence>
<dbReference type="PANTHER" id="PTHR12428">
    <property type="entry name" value="OXA1"/>
    <property type="match status" value="1"/>
</dbReference>
<dbReference type="NCBIfam" id="NF002353">
    <property type="entry name" value="PRK01318.1-4"/>
    <property type="match status" value="1"/>
</dbReference>